<reference evidence="2 3" key="2">
    <citation type="journal article" date="2019" name="G3 (Bethesda)">
        <title>Hybrid Assembly of the Genome of the Entomopathogenic Nematode Steinernema carpocapsae Identifies the X-Chromosome.</title>
        <authorList>
            <person name="Serra L."/>
            <person name="Macchietto M."/>
            <person name="Macias-Munoz A."/>
            <person name="McGill C.J."/>
            <person name="Rodriguez I.M."/>
            <person name="Rodriguez B."/>
            <person name="Murad R."/>
            <person name="Mortazavi A."/>
        </authorList>
    </citation>
    <scope>NUCLEOTIDE SEQUENCE [LARGE SCALE GENOMIC DNA]</scope>
    <source>
        <strain evidence="2 3">ALL</strain>
    </source>
</reference>
<organism evidence="2 3">
    <name type="scientific">Steinernema carpocapsae</name>
    <name type="common">Entomopathogenic nematode</name>
    <dbReference type="NCBI Taxonomy" id="34508"/>
    <lineage>
        <taxon>Eukaryota</taxon>
        <taxon>Metazoa</taxon>
        <taxon>Ecdysozoa</taxon>
        <taxon>Nematoda</taxon>
        <taxon>Chromadorea</taxon>
        <taxon>Rhabditida</taxon>
        <taxon>Tylenchina</taxon>
        <taxon>Panagrolaimomorpha</taxon>
        <taxon>Strongyloidoidea</taxon>
        <taxon>Steinernematidae</taxon>
        <taxon>Steinernema</taxon>
    </lineage>
</organism>
<evidence type="ECO:0000313" key="2">
    <source>
        <dbReference type="EMBL" id="TKR73799.1"/>
    </source>
</evidence>
<protein>
    <submittedName>
        <fullName evidence="2">Uncharacterized protein</fullName>
    </submittedName>
</protein>
<feature type="compositionally biased region" description="Polar residues" evidence="1">
    <location>
        <begin position="71"/>
        <end position="89"/>
    </location>
</feature>
<evidence type="ECO:0000313" key="3">
    <source>
        <dbReference type="Proteomes" id="UP000298663"/>
    </source>
</evidence>
<keyword evidence="3" id="KW-1185">Reference proteome</keyword>
<proteinExistence type="predicted"/>
<dbReference type="Proteomes" id="UP000298663">
    <property type="component" value="Unassembled WGS sequence"/>
</dbReference>
<reference evidence="2 3" key="1">
    <citation type="journal article" date="2015" name="Genome Biol.">
        <title>Comparative genomics of Steinernema reveals deeply conserved gene regulatory networks.</title>
        <authorList>
            <person name="Dillman A.R."/>
            <person name="Macchietto M."/>
            <person name="Porter C.F."/>
            <person name="Rogers A."/>
            <person name="Williams B."/>
            <person name="Antoshechkin I."/>
            <person name="Lee M.M."/>
            <person name="Goodwin Z."/>
            <person name="Lu X."/>
            <person name="Lewis E.E."/>
            <person name="Goodrich-Blair H."/>
            <person name="Stock S.P."/>
            <person name="Adams B.J."/>
            <person name="Sternberg P.W."/>
            <person name="Mortazavi A."/>
        </authorList>
    </citation>
    <scope>NUCLEOTIDE SEQUENCE [LARGE SCALE GENOMIC DNA]</scope>
    <source>
        <strain evidence="2 3">ALL</strain>
    </source>
</reference>
<gene>
    <name evidence="2" type="ORF">L596_021067</name>
</gene>
<name>A0A4U5MVD9_STECR</name>
<accession>A0A4U5MVD9</accession>
<comment type="caution">
    <text evidence="2">The sequence shown here is derived from an EMBL/GenBank/DDBJ whole genome shotgun (WGS) entry which is preliminary data.</text>
</comment>
<evidence type="ECO:0000256" key="1">
    <source>
        <dbReference type="SAM" id="MobiDB-lite"/>
    </source>
</evidence>
<sequence length="89" mass="10036">MNVMERVAMDFSIGYTGKRRIRSQNRLYCCIQVFITVPDDGHHRCCVPFVHCLAPTRLQNRPVRGDGETRANANGTASVTRSLNQATRV</sequence>
<dbReference type="AlphaFoldDB" id="A0A4U5MVD9"/>
<dbReference type="EMBL" id="AZBU02000006">
    <property type="protein sequence ID" value="TKR73799.1"/>
    <property type="molecule type" value="Genomic_DNA"/>
</dbReference>
<feature type="region of interest" description="Disordered" evidence="1">
    <location>
        <begin position="63"/>
        <end position="89"/>
    </location>
</feature>